<dbReference type="PANTHER" id="PTHR11315:SF0">
    <property type="entry name" value="FOLATE GAMMA-GLUTAMYL HYDROLASE"/>
    <property type="match status" value="1"/>
</dbReference>
<accession>A0ABD3K1D3</accession>
<evidence type="ECO:0000313" key="4">
    <source>
        <dbReference type="EMBL" id="KAL3733921.1"/>
    </source>
</evidence>
<dbReference type="PANTHER" id="PTHR11315">
    <property type="entry name" value="PROTEASE FAMILY C26 GAMMA-GLUTAMYL HYDROLASE"/>
    <property type="match status" value="1"/>
</dbReference>
<dbReference type="PROSITE" id="PS51275">
    <property type="entry name" value="PEPTIDASE_C26_GGH"/>
    <property type="match status" value="1"/>
</dbReference>
<dbReference type="SUPFAM" id="SSF52317">
    <property type="entry name" value="Class I glutamine amidotransferase-like"/>
    <property type="match status" value="1"/>
</dbReference>
<feature type="active site" description="Proton donor" evidence="1">
    <location>
        <position position="176"/>
    </location>
</feature>
<keyword evidence="5" id="KW-1185">Reference proteome</keyword>
<name>A0ABD3K1D3_EUCGL</name>
<protein>
    <recommendedName>
        <fullName evidence="2">folate gamma-glutamyl hydrolase</fullName>
        <ecNumber evidence="2">3.4.19.9</ecNumber>
    </recommendedName>
</protein>
<dbReference type="InterPro" id="IPR017926">
    <property type="entry name" value="GATASE"/>
</dbReference>
<gene>
    <name evidence="4" type="ORF">ACJRO7_023297</name>
</gene>
<dbReference type="Pfam" id="PF00117">
    <property type="entry name" value="GATase"/>
    <property type="match status" value="1"/>
</dbReference>
<dbReference type="Gene3D" id="3.40.50.880">
    <property type="match status" value="1"/>
</dbReference>
<evidence type="ECO:0000313" key="5">
    <source>
        <dbReference type="Proteomes" id="UP001634007"/>
    </source>
</evidence>
<dbReference type="Proteomes" id="UP001634007">
    <property type="component" value="Unassembled WGS sequence"/>
</dbReference>
<dbReference type="EC" id="3.4.19.9" evidence="2"/>
<reference evidence="4 5" key="1">
    <citation type="submission" date="2024-11" db="EMBL/GenBank/DDBJ databases">
        <title>Chromosome-level genome assembly of Eucalyptus globulus Labill. provides insights into its genome evolution.</title>
        <authorList>
            <person name="Li X."/>
        </authorList>
    </citation>
    <scope>NUCLEOTIDE SEQUENCE [LARGE SCALE GENOMIC DNA]</scope>
    <source>
        <strain evidence="4">CL2024</strain>
        <tissue evidence="4">Fresh tender leaves</tissue>
    </source>
</reference>
<evidence type="ECO:0000259" key="3">
    <source>
        <dbReference type="Pfam" id="PF00117"/>
    </source>
</evidence>
<dbReference type="EMBL" id="JBJKBG010000006">
    <property type="protein sequence ID" value="KAL3733921.1"/>
    <property type="molecule type" value="Genomic_DNA"/>
</dbReference>
<keyword evidence="2" id="KW-0378">Hydrolase</keyword>
<feature type="active site" description="Nucleophile" evidence="1 2">
    <location>
        <position position="63"/>
    </location>
</feature>
<dbReference type="InterPro" id="IPR029062">
    <property type="entry name" value="Class_I_gatase-like"/>
</dbReference>
<evidence type="ECO:0000256" key="1">
    <source>
        <dbReference type="PIRSR" id="PIRSR615527-1"/>
    </source>
</evidence>
<feature type="domain" description="Glutamine amidotransferase" evidence="3">
    <location>
        <begin position="22"/>
        <end position="180"/>
    </location>
</feature>
<organism evidence="4 5">
    <name type="scientific">Eucalyptus globulus</name>
    <name type="common">Tasmanian blue gum</name>
    <dbReference type="NCBI Taxonomy" id="34317"/>
    <lineage>
        <taxon>Eukaryota</taxon>
        <taxon>Viridiplantae</taxon>
        <taxon>Streptophyta</taxon>
        <taxon>Embryophyta</taxon>
        <taxon>Tracheophyta</taxon>
        <taxon>Spermatophyta</taxon>
        <taxon>Magnoliopsida</taxon>
        <taxon>eudicotyledons</taxon>
        <taxon>Gunneridae</taxon>
        <taxon>Pentapetalae</taxon>
        <taxon>rosids</taxon>
        <taxon>malvids</taxon>
        <taxon>Myrtales</taxon>
        <taxon>Myrtaceae</taxon>
        <taxon>Myrtoideae</taxon>
        <taxon>Eucalypteae</taxon>
        <taxon>Eucalyptus</taxon>
    </lineage>
</organism>
<dbReference type="PROSITE" id="PS51273">
    <property type="entry name" value="GATASE_TYPE_1"/>
    <property type="match status" value="1"/>
</dbReference>
<sequence length="285" mass="32595">MASYSVELVLVLLFCGGLNMVNGVLFTGGWAKTGLYHETVKAIFKKVLAKNDAGDHFPLYAICLGFELLTMIISKDKSILEEFNAADQASTLQYIRKTNIEGTVFQRFSPDLLKKPSTDCLVMQNHHYGISPERLIQKTDLMNFFKVSTTSTDGDKKVSVSTVQAHSYPVTAFQWHPEGTDWTVYLTRKHALHWGNNYLLPATLRTTVKRLSFFFNYLFLFLSFFPNFGNRGPDWTISSGPVQKNWHFLFSLINDHSPKNNHPPDRSIKFDAFDNYFVFKNNFCS</sequence>
<comment type="catalytic activity">
    <reaction evidence="2">
        <text>(6S)-5,6,7,8-tetrahydrofolyl-(gamma-L-Glu)(n) + (n-1) H2O = (6S)-5,6,7,8-tetrahydrofolate + (n-1) L-glutamate</text>
        <dbReference type="Rhea" id="RHEA:56784"/>
        <dbReference type="Rhea" id="RHEA-COMP:14738"/>
        <dbReference type="ChEBI" id="CHEBI:15377"/>
        <dbReference type="ChEBI" id="CHEBI:29985"/>
        <dbReference type="ChEBI" id="CHEBI:57453"/>
        <dbReference type="ChEBI" id="CHEBI:141005"/>
        <dbReference type="EC" id="3.4.19.9"/>
    </reaction>
</comment>
<feature type="active site" evidence="2">
    <location>
        <position position="176"/>
    </location>
</feature>
<dbReference type="AlphaFoldDB" id="A0ABD3K1D3"/>
<evidence type="ECO:0000256" key="2">
    <source>
        <dbReference type="PROSITE-ProRule" id="PRU00607"/>
    </source>
</evidence>
<comment type="caution">
    <text evidence="4">The sequence shown here is derived from an EMBL/GenBank/DDBJ whole genome shotgun (WGS) entry which is preliminary data.</text>
</comment>
<proteinExistence type="predicted"/>
<dbReference type="GO" id="GO:0034722">
    <property type="term" value="F:gamma-glutamyl-peptidase activity"/>
    <property type="evidence" value="ECO:0007669"/>
    <property type="project" value="UniProtKB-UniRule"/>
</dbReference>
<dbReference type="InterPro" id="IPR015527">
    <property type="entry name" value="Pept_C26_g-glut_hydrolase"/>
</dbReference>